<dbReference type="RefSeq" id="WP_084283138.1">
    <property type="nucleotide sequence ID" value="NZ_FWXJ01000004.1"/>
</dbReference>
<reference evidence="3 4" key="1">
    <citation type="submission" date="2017-04" db="EMBL/GenBank/DDBJ databases">
        <authorList>
            <person name="Afonso C.L."/>
            <person name="Miller P.J."/>
            <person name="Scott M.A."/>
            <person name="Spackman E."/>
            <person name="Goraichik I."/>
            <person name="Dimitrov K.M."/>
            <person name="Suarez D.L."/>
            <person name="Swayne D.E."/>
        </authorList>
    </citation>
    <scope>NUCLEOTIDE SEQUENCE [LARGE SCALE GENOMIC DNA]</scope>
    <source>
        <strain evidence="3 4">VK13</strain>
    </source>
</reference>
<evidence type="ECO:0000256" key="2">
    <source>
        <dbReference type="SAM" id="Phobius"/>
    </source>
</evidence>
<dbReference type="PANTHER" id="PTHR42928">
    <property type="entry name" value="TRICARBOXYLATE-BINDING PROTEIN"/>
    <property type="match status" value="1"/>
</dbReference>
<name>A0A1W1Z7V9_9BURK</name>
<dbReference type="InterPro" id="IPR042100">
    <property type="entry name" value="Bug_dom1"/>
</dbReference>
<dbReference type="Gene3D" id="3.40.190.150">
    <property type="entry name" value="Bordetella uptake gene, domain 1"/>
    <property type="match status" value="1"/>
</dbReference>
<comment type="similarity">
    <text evidence="1">Belongs to the UPF0065 (bug) family.</text>
</comment>
<dbReference type="CDD" id="cd13578">
    <property type="entry name" value="PBP2_Bug27"/>
    <property type="match status" value="1"/>
</dbReference>
<evidence type="ECO:0000313" key="3">
    <source>
        <dbReference type="EMBL" id="SMC44464.1"/>
    </source>
</evidence>
<sequence>MKYFHGSSCTQRSFLYPHDVYKWFVGLSFITFFGIAGAQQVNHETWPNRPIRIITTDPGGAADIAARLIAPSLSKSFGQPVYIDNRSGGGSITAIEAVVNSPPDGHTLLLYGSPVWLMQLMKSKLSWDPIRDLAPISLVITQPNVLAVHPSLPVKTVQDLINLAKQKPGELNYSSGSVGASNHLAAELFNSMAKVKIERIPYKGGGAALMGILTNQTQLIFGTTASVKPQIETGKLRAIAVTTSQPSMLLPGVPTIAASGLPDYEALTLYALFAPAKTPKNVIQLINHEVVKALNKPEVKQSLLKSGNESTPSTPEGLAKIIDEDIIRWGKIIREANITAD</sequence>
<protein>
    <submittedName>
        <fullName evidence="3">Tripartite-type tricarboxylate transporter, receptor component TctC</fullName>
    </submittedName>
</protein>
<dbReference type="AlphaFoldDB" id="A0A1W1Z7V9"/>
<dbReference type="Pfam" id="PF03401">
    <property type="entry name" value="TctC"/>
    <property type="match status" value="1"/>
</dbReference>
<keyword evidence="3" id="KW-0675">Receptor</keyword>
<organism evidence="3 4">
    <name type="scientific">Polynucleobacter kasalickyi</name>
    <dbReference type="NCBI Taxonomy" id="1938817"/>
    <lineage>
        <taxon>Bacteria</taxon>
        <taxon>Pseudomonadati</taxon>
        <taxon>Pseudomonadota</taxon>
        <taxon>Betaproteobacteria</taxon>
        <taxon>Burkholderiales</taxon>
        <taxon>Burkholderiaceae</taxon>
        <taxon>Polynucleobacter</taxon>
    </lineage>
</organism>
<dbReference type="PIRSF" id="PIRSF017082">
    <property type="entry name" value="YflP"/>
    <property type="match status" value="1"/>
</dbReference>
<proteinExistence type="inferred from homology"/>
<keyword evidence="2" id="KW-0812">Transmembrane</keyword>
<dbReference type="Gene3D" id="3.40.190.10">
    <property type="entry name" value="Periplasmic binding protein-like II"/>
    <property type="match status" value="1"/>
</dbReference>
<keyword evidence="2" id="KW-1133">Transmembrane helix</keyword>
<evidence type="ECO:0000256" key="1">
    <source>
        <dbReference type="ARBA" id="ARBA00006987"/>
    </source>
</evidence>
<dbReference type="PANTHER" id="PTHR42928:SF5">
    <property type="entry name" value="BLR1237 PROTEIN"/>
    <property type="match status" value="1"/>
</dbReference>
<accession>A0A1W1Z7V9</accession>
<keyword evidence="4" id="KW-1185">Reference proteome</keyword>
<dbReference type="SUPFAM" id="SSF53850">
    <property type="entry name" value="Periplasmic binding protein-like II"/>
    <property type="match status" value="1"/>
</dbReference>
<evidence type="ECO:0000313" key="4">
    <source>
        <dbReference type="Proteomes" id="UP000192708"/>
    </source>
</evidence>
<dbReference type="InterPro" id="IPR005064">
    <property type="entry name" value="BUG"/>
</dbReference>
<dbReference type="EMBL" id="FWXJ01000004">
    <property type="protein sequence ID" value="SMC44464.1"/>
    <property type="molecule type" value="Genomic_DNA"/>
</dbReference>
<gene>
    <name evidence="3" type="ORF">SAMN06296008_104176</name>
</gene>
<keyword evidence="2" id="KW-0472">Membrane</keyword>
<feature type="transmembrane region" description="Helical" evidence="2">
    <location>
        <begin position="20"/>
        <end position="38"/>
    </location>
</feature>
<dbReference type="STRING" id="1938817.SAMN06296008_104176"/>
<dbReference type="Proteomes" id="UP000192708">
    <property type="component" value="Unassembled WGS sequence"/>
</dbReference>
<dbReference type="OrthoDB" id="8628649at2"/>